<organism evidence="1 2">
    <name type="scientific">Macrosiphum euphorbiae</name>
    <name type="common">potato aphid</name>
    <dbReference type="NCBI Taxonomy" id="13131"/>
    <lineage>
        <taxon>Eukaryota</taxon>
        <taxon>Metazoa</taxon>
        <taxon>Ecdysozoa</taxon>
        <taxon>Arthropoda</taxon>
        <taxon>Hexapoda</taxon>
        <taxon>Insecta</taxon>
        <taxon>Pterygota</taxon>
        <taxon>Neoptera</taxon>
        <taxon>Paraneoptera</taxon>
        <taxon>Hemiptera</taxon>
        <taxon>Sternorrhyncha</taxon>
        <taxon>Aphidomorpha</taxon>
        <taxon>Aphidoidea</taxon>
        <taxon>Aphididae</taxon>
        <taxon>Macrosiphini</taxon>
        <taxon>Macrosiphum</taxon>
    </lineage>
</organism>
<reference evidence="1 2" key="1">
    <citation type="submission" date="2023-01" db="EMBL/GenBank/DDBJ databases">
        <authorList>
            <person name="Whitehead M."/>
        </authorList>
    </citation>
    <scope>NUCLEOTIDE SEQUENCE [LARGE SCALE GENOMIC DNA]</scope>
</reference>
<gene>
    <name evidence="1" type="ORF">MEUPH1_LOCUS707</name>
</gene>
<proteinExistence type="predicted"/>
<evidence type="ECO:0000313" key="2">
    <source>
        <dbReference type="Proteomes" id="UP001160148"/>
    </source>
</evidence>
<dbReference type="EMBL" id="CARXXK010000001">
    <property type="protein sequence ID" value="CAI6343439.1"/>
    <property type="molecule type" value="Genomic_DNA"/>
</dbReference>
<comment type="caution">
    <text evidence="1">The sequence shown here is derived from an EMBL/GenBank/DDBJ whole genome shotgun (WGS) entry which is preliminary data.</text>
</comment>
<dbReference type="AlphaFoldDB" id="A0AAV0VGU7"/>
<accession>A0AAV0VGU7</accession>
<evidence type="ECO:0000313" key="1">
    <source>
        <dbReference type="EMBL" id="CAI6343439.1"/>
    </source>
</evidence>
<name>A0AAV0VGU7_9HEMI</name>
<protein>
    <submittedName>
        <fullName evidence="1">Uncharacterized protein</fullName>
    </submittedName>
</protein>
<keyword evidence="2" id="KW-1185">Reference proteome</keyword>
<sequence length="177" mass="20037">MTIGRYMVECYYIKRPIGLRSISSSFDFSGHTSISSHTSKPQSKNNENNQNEIPSIFCSACRRHVLRIYLRCRTVCKTIVTISRPRRRRRPQQAWPVRFSLLDRPVRRITIVASPYAATPYVASPYAASPYVASSYVASPYAAAPYVASHHPYGAVSSYATYPYVAKTFASPYAYYP</sequence>
<dbReference type="Proteomes" id="UP001160148">
    <property type="component" value="Unassembled WGS sequence"/>
</dbReference>